<dbReference type="OrthoDB" id="1152530at2"/>
<dbReference type="AlphaFoldDB" id="A0A250FPS7"/>
<dbReference type="EMBL" id="CP022386">
    <property type="protein sequence ID" value="ATA87179.1"/>
    <property type="molecule type" value="Genomic_DNA"/>
</dbReference>
<sequence length="168" mass="19575">MNKVIYLLVMILAFGACHKENKQENQPRDWTCYDSPNEEAVILIDKTLVPEGSLQKFVLYEENEAKEKIEQKQFTYSQVIKDTIHFTFAILHDMKRVLGKRTINFSLEIPNFEPISMTFSGEYITVPRCCSIPKVYKAWLNGKEWNPKSGHTYILPKEALQKKNLNSQ</sequence>
<reference evidence="2" key="1">
    <citation type="submission" date="2017-06" db="EMBL/GenBank/DDBJ databases">
        <title>Capnocytophaga spp. assemblies.</title>
        <authorList>
            <person name="Gulvik C.A."/>
        </authorList>
    </citation>
    <scope>NUCLEOTIDE SEQUENCE [LARGE SCALE GENOMIC DNA]</scope>
    <source>
        <strain evidence="2">H1496</strain>
    </source>
</reference>
<evidence type="ECO:0000313" key="1">
    <source>
        <dbReference type="EMBL" id="ATA87179.1"/>
    </source>
</evidence>
<proteinExistence type="predicted"/>
<protein>
    <recommendedName>
        <fullName evidence="3">Lipoprotein</fullName>
    </recommendedName>
</protein>
<dbReference type="PROSITE" id="PS51257">
    <property type="entry name" value="PROKAR_LIPOPROTEIN"/>
    <property type="match status" value="1"/>
</dbReference>
<accession>A0A250FPS7</accession>
<dbReference type="KEGG" id="cgh:CGC50_08410"/>
<organism evidence="1 2">
    <name type="scientific">Capnocytophaga gingivalis</name>
    <dbReference type="NCBI Taxonomy" id="1017"/>
    <lineage>
        <taxon>Bacteria</taxon>
        <taxon>Pseudomonadati</taxon>
        <taxon>Bacteroidota</taxon>
        <taxon>Flavobacteriia</taxon>
        <taxon>Flavobacteriales</taxon>
        <taxon>Flavobacteriaceae</taxon>
        <taxon>Capnocytophaga</taxon>
    </lineage>
</organism>
<dbReference type="RefSeq" id="WP_095910464.1">
    <property type="nucleotide sequence ID" value="NZ_CP022386.1"/>
</dbReference>
<evidence type="ECO:0000313" key="2">
    <source>
        <dbReference type="Proteomes" id="UP000217250"/>
    </source>
</evidence>
<name>A0A250FPS7_9FLAO</name>
<evidence type="ECO:0008006" key="3">
    <source>
        <dbReference type="Google" id="ProtNLM"/>
    </source>
</evidence>
<dbReference type="GeneID" id="84808573"/>
<gene>
    <name evidence="1" type="ORF">CGC50_08410</name>
</gene>
<dbReference type="Proteomes" id="UP000217250">
    <property type="component" value="Chromosome"/>
</dbReference>